<feature type="region of interest" description="Disordered" evidence="12">
    <location>
        <begin position="100"/>
        <end position="126"/>
    </location>
</feature>
<evidence type="ECO:0000256" key="11">
    <source>
        <dbReference type="RuleBase" id="RU365087"/>
    </source>
</evidence>
<evidence type="ECO:0000256" key="7">
    <source>
        <dbReference type="ARBA" id="ARBA00022927"/>
    </source>
</evidence>
<name>A0A1U9JZG8_9BURK</name>
<proteinExistence type="inferred from homology"/>
<dbReference type="Proteomes" id="UP000189369">
    <property type="component" value="Chromosome"/>
</dbReference>
<evidence type="ECO:0000256" key="6">
    <source>
        <dbReference type="ARBA" id="ARBA00022692"/>
    </source>
</evidence>
<feature type="compositionally biased region" description="Polar residues" evidence="12">
    <location>
        <begin position="104"/>
        <end position="113"/>
    </location>
</feature>
<evidence type="ECO:0000256" key="12">
    <source>
        <dbReference type="SAM" id="MobiDB-lite"/>
    </source>
</evidence>
<protein>
    <recommendedName>
        <fullName evidence="3 11">Protein-export membrane protein SecG</fullName>
    </recommendedName>
</protein>
<evidence type="ECO:0000256" key="8">
    <source>
        <dbReference type="ARBA" id="ARBA00022989"/>
    </source>
</evidence>
<dbReference type="Pfam" id="PF03840">
    <property type="entry name" value="SecG"/>
    <property type="match status" value="1"/>
</dbReference>
<gene>
    <name evidence="13" type="ORF">PAEH1_05400</name>
</gene>
<dbReference type="PANTHER" id="PTHR34182:SF1">
    <property type="entry name" value="PROTEIN-EXPORT MEMBRANE PROTEIN SECG"/>
    <property type="match status" value="1"/>
</dbReference>
<evidence type="ECO:0000313" key="14">
    <source>
        <dbReference type="Proteomes" id="UP000189369"/>
    </source>
</evidence>
<keyword evidence="4 11" id="KW-0813">Transport</keyword>
<dbReference type="STRING" id="643674.PAEH1_05400"/>
<dbReference type="EMBL" id="CP019697">
    <property type="protein sequence ID" value="AQS51151.1"/>
    <property type="molecule type" value="Genomic_DNA"/>
</dbReference>
<evidence type="ECO:0000256" key="4">
    <source>
        <dbReference type="ARBA" id="ARBA00022448"/>
    </source>
</evidence>
<dbReference type="KEGG" id="phn:PAEH1_05400"/>
<keyword evidence="9 11" id="KW-0811">Translocation</keyword>
<dbReference type="AlphaFoldDB" id="A0A1U9JZG8"/>
<keyword evidence="5 11" id="KW-1003">Cell membrane</keyword>
<feature type="transmembrane region" description="Helical" evidence="11">
    <location>
        <begin position="37"/>
        <end position="55"/>
    </location>
</feature>
<comment type="caution">
    <text evidence="11">Lacks conserved residue(s) required for the propagation of feature annotation.</text>
</comment>
<evidence type="ECO:0000256" key="1">
    <source>
        <dbReference type="ARBA" id="ARBA00004651"/>
    </source>
</evidence>
<evidence type="ECO:0000256" key="3">
    <source>
        <dbReference type="ARBA" id="ARBA00017876"/>
    </source>
</evidence>
<keyword evidence="6 11" id="KW-0812">Transmembrane</keyword>
<dbReference type="InterPro" id="IPR004692">
    <property type="entry name" value="SecG"/>
</dbReference>
<comment type="subcellular location">
    <subcellularLocation>
        <location evidence="1 11">Cell membrane</location>
        <topology evidence="1 11">Multi-pass membrane protein</topology>
    </subcellularLocation>
</comment>
<dbReference type="GO" id="GO:0015450">
    <property type="term" value="F:protein-transporting ATPase activity"/>
    <property type="evidence" value="ECO:0007669"/>
    <property type="project" value="UniProtKB-UniRule"/>
</dbReference>
<feature type="transmembrane region" description="Helical" evidence="11">
    <location>
        <begin position="6"/>
        <end position="25"/>
    </location>
</feature>
<feature type="transmembrane region" description="Helical" evidence="11">
    <location>
        <begin position="61"/>
        <end position="81"/>
    </location>
</feature>
<dbReference type="PRINTS" id="PR01651">
    <property type="entry name" value="SECGEXPORT"/>
</dbReference>
<keyword evidence="8 11" id="KW-1133">Transmembrane helix</keyword>
<accession>A0A1U9JZG8</accession>
<comment type="similarity">
    <text evidence="2 11">Belongs to the SecG family.</text>
</comment>
<reference evidence="13 14" key="1">
    <citation type="submission" date="2017-01" db="EMBL/GenBank/DDBJ databases">
        <title>Complete Genome Sequence of Paenalcaligenes hominis, Isolated from a paraplegic Patient with neurogenic bladder.</title>
        <authorList>
            <person name="Mukhopadhyay R."/>
            <person name="Joaquin J."/>
            <person name="Hogue R."/>
            <person name="Kilaru A."/>
            <person name="Jospin G."/>
            <person name="Mars K."/>
            <person name="Eisen J.A."/>
            <person name="Chaturvedi V."/>
        </authorList>
    </citation>
    <scope>NUCLEOTIDE SEQUENCE [LARGE SCALE GENOMIC DNA]</scope>
    <source>
        <strain evidence="13 14">15S00501</strain>
    </source>
</reference>
<sequence length="126" mass="12959">MEWLSPLLQAVQVIASLSIIGLVLLQQGKGAEMGSAFGAGSAGSVFGAAGAANFLSRMTRWAAIVFFIATGALAWVAHHPVRVETENSIMQGYESIVPGGSVAPAQQPNNSISVPDVPQTPAPTTN</sequence>
<evidence type="ECO:0000313" key="13">
    <source>
        <dbReference type="EMBL" id="AQS51151.1"/>
    </source>
</evidence>
<dbReference type="OrthoDB" id="8566211at2"/>
<evidence type="ECO:0000256" key="10">
    <source>
        <dbReference type="ARBA" id="ARBA00023136"/>
    </source>
</evidence>
<keyword evidence="10 11" id="KW-0472">Membrane</keyword>
<evidence type="ECO:0000256" key="5">
    <source>
        <dbReference type="ARBA" id="ARBA00022475"/>
    </source>
</evidence>
<dbReference type="PANTHER" id="PTHR34182">
    <property type="entry name" value="PROTEIN-EXPORT MEMBRANE PROTEIN SECG"/>
    <property type="match status" value="1"/>
</dbReference>
<dbReference type="NCBIfam" id="TIGR00810">
    <property type="entry name" value="secG"/>
    <property type="match status" value="1"/>
</dbReference>
<evidence type="ECO:0000256" key="2">
    <source>
        <dbReference type="ARBA" id="ARBA00008445"/>
    </source>
</evidence>
<dbReference type="GO" id="GO:0043952">
    <property type="term" value="P:protein transport by the Sec complex"/>
    <property type="evidence" value="ECO:0007669"/>
    <property type="project" value="TreeGrafter"/>
</dbReference>
<organism evidence="13 14">
    <name type="scientific">Paenalcaligenes hominis</name>
    <dbReference type="NCBI Taxonomy" id="643674"/>
    <lineage>
        <taxon>Bacteria</taxon>
        <taxon>Pseudomonadati</taxon>
        <taxon>Pseudomonadota</taxon>
        <taxon>Betaproteobacteria</taxon>
        <taxon>Burkholderiales</taxon>
        <taxon>Alcaligenaceae</taxon>
        <taxon>Paenalcaligenes</taxon>
    </lineage>
</organism>
<dbReference type="GO" id="GO:0009306">
    <property type="term" value="P:protein secretion"/>
    <property type="evidence" value="ECO:0007669"/>
    <property type="project" value="UniProtKB-UniRule"/>
</dbReference>
<dbReference type="GO" id="GO:0065002">
    <property type="term" value="P:intracellular protein transmembrane transport"/>
    <property type="evidence" value="ECO:0007669"/>
    <property type="project" value="TreeGrafter"/>
</dbReference>
<comment type="function">
    <text evidence="11">Involved in protein export. Participates in an early event of protein translocation.</text>
</comment>
<evidence type="ECO:0000256" key="9">
    <source>
        <dbReference type="ARBA" id="ARBA00023010"/>
    </source>
</evidence>
<dbReference type="GO" id="GO:0005886">
    <property type="term" value="C:plasma membrane"/>
    <property type="evidence" value="ECO:0007669"/>
    <property type="project" value="UniProtKB-SubCell"/>
</dbReference>
<keyword evidence="7 11" id="KW-0653">Protein transport</keyword>